<organism evidence="2 3">
    <name type="scientific">Ceutorhynchus assimilis</name>
    <name type="common">cabbage seed weevil</name>
    <dbReference type="NCBI Taxonomy" id="467358"/>
    <lineage>
        <taxon>Eukaryota</taxon>
        <taxon>Metazoa</taxon>
        <taxon>Ecdysozoa</taxon>
        <taxon>Arthropoda</taxon>
        <taxon>Hexapoda</taxon>
        <taxon>Insecta</taxon>
        <taxon>Pterygota</taxon>
        <taxon>Neoptera</taxon>
        <taxon>Endopterygota</taxon>
        <taxon>Coleoptera</taxon>
        <taxon>Polyphaga</taxon>
        <taxon>Cucujiformia</taxon>
        <taxon>Curculionidae</taxon>
        <taxon>Ceutorhynchinae</taxon>
        <taxon>Ceutorhynchus</taxon>
    </lineage>
</organism>
<protein>
    <submittedName>
        <fullName evidence="2">Uncharacterized protein</fullName>
    </submittedName>
</protein>
<feature type="region of interest" description="Disordered" evidence="1">
    <location>
        <begin position="48"/>
        <end position="70"/>
    </location>
</feature>
<evidence type="ECO:0000313" key="3">
    <source>
        <dbReference type="Proteomes" id="UP001152799"/>
    </source>
</evidence>
<sequence>MVTGCGTAKKIELYIVEMYLMRRAFKTLSVADDEIEDDKNDFEVHQQVKNNEEDKAKREMEEQIEKMKRK</sequence>
<keyword evidence="3" id="KW-1185">Reference proteome</keyword>
<dbReference type="AlphaFoldDB" id="A0A9N9MFA1"/>
<dbReference type="Proteomes" id="UP001152799">
    <property type="component" value="Chromosome 14"/>
</dbReference>
<gene>
    <name evidence="2" type="ORF">CEUTPL_LOCUS4332</name>
</gene>
<accession>A0A9N9MFA1</accession>
<reference evidence="2" key="1">
    <citation type="submission" date="2022-01" db="EMBL/GenBank/DDBJ databases">
        <authorList>
            <person name="King R."/>
        </authorList>
    </citation>
    <scope>NUCLEOTIDE SEQUENCE</scope>
</reference>
<evidence type="ECO:0000256" key="1">
    <source>
        <dbReference type="SAM" id="MobiDB-lite"/>
    </source>
</evidence>
<evidence type="ECO:0000313" key="2">
    <source>
        <dbReference type="EMBL" id="CAG9763674.1"/>
    </source>
</evidence>
<proteinExistence type="predicted"/>
<name>A0A9N9MFA1_9CUCU</name>
<dbReference type="EMBL" id="OU892290">
    <property type="protein sequence ID" value="CAG9763674.1"/>
    <property type="molecule type" value="Genomic_DNA"/>
</dbReference>